<reference evidence="3" key="1">
    <citation type="journal article" date="2019" name="Int. J. Syst. Evol. Microbiol.">
        <title>The Global Catalogue of Microorganisms (GCM) 10K type strain sequencing project: providing services to taxonomists for standard genome sequencing and annotation.</title>
        <authorList>
            <consortium name="The Broad Institute Genomics Platform"/>
            <consortium name="The Broad Institute Genome Sequencing Center for Infectious Disease"/>
            <person name="Wu L."/>
            <person name="Ma J."/>
        </authorList>
    </citation>
    <scope>NUCLEOTIDE SEQUENCE [LARGE SCALE GENOMIC DNA]</scope>
    <source>
        <strain evidence="3">KCTC 52925</strain>
    </source>
</reference>
<dbReference type="InterPro" id="IPR021314">
    <property type="entry name" value="DUF2911"/>
</dbReference>
<dbReference type="RefSeq" id="WP_251741320.1">
    <property type="nucleotide sequence ID" value="NZ_JBHUOJ010000012.1"/>
</dbReference>
<proteinExistence type="predicted"/>
<evidence type="ECO:0000313" key="2">
    <source>
        <dbReference type="EMBL" id="MFD2833038.1"/>
    </source>
</evidence>
<dbReference type="EMBL" id="JBHUOJ010000012">
    <property type="protein sequence ID" value="MFD2833038.1"/>
    <property type="molecule type" value="Genomic_DNA"/>
</dbReference>
<name>A0ABW5X6Q2_9FLAO</name>
<dbReference type="Proteomes" id="UP001597438">
    <property type="component" value="Unassembled WGS sequence"/>
</dbReference>
<keyword evidence="3" id="KW-1185">Reference proteome</keyword>
<evidence type="ECO:0000256" key="1">
    <source>
        <dbReference type="SAM" id="SignalP"/>
    </source>
</evidence>
<organism evidence="2 3">
    <name type="scientific">Christiangramia antarctica</name>
    <dbReference type="NCBI Taxonomy" id="2058158"/>
    <lineage>
        <taxon>Bacteria</taxon>
        <taxon>Pseudomonadati</taxon>
        <taxon>Bacteroidota</taxon>
        <taxon>Flavobacteriia</taxon>
        <taxon>Flavobacteriales</taxon>
        <taxon>Flavobacteriaceae</taxon>
        <taxon>Christiangramia</taxon>
    </lineage>
</organism>
<comment type="caution">
    <text evidence="2">The sequence shown here is derived from an EMBL/GenBank/DDBJ whole genome shotgun (WGS) entry which is preliminary data.</text>
</comment>
<protein>
    <submittedName>
        <fullName evidence="2">DUF2911 domain-containing protein</fullName>
    </submittedName>
</protein>
<gene>
    <name evidence="2" type="ORF">ACFSYS_07030</name>
</gene>
<keyword evidence="1" id="KW-0732">Signal</keyword>
<accession>A0ABW5X6Q2</accession>
<evidence type="ECO:0000313" key="3">
    <source>
        <dbReference type="Proteomes" id="UP001597438"/>
    </source>
</evidence>
<feature type="signal peptide" evidence="1">
    <location>
        <begin position="1"/>
        <end position="21"/>
    </location>
</feature>
<feature type="chain" id="PRO_5045733684" evidence="1">
    <location>
        <begin position="22"/>
        <end position="189"/>
    </location>
</feature>
<dbReference type="Pfam" id="PF11138">
    <property type="entry name" value="DUF2911"/>
    <property type="match status" value="1"/>
</dbReference>
<sequence length="189" mass="21359">MKNLIYIIFIAVLSISTNAQHDQHNGHDMDKKAETTKKSLSPHTSAMAMIGDAHVHIDYSSPSVRDRMIFGGLVGYDRVWQSGAHKVTWLDTSKDLNFNGKTLPAGKYAFFTVPGKETWKVIFNSHWDQHGKDEYDETKNVLVLETEPVNLENLQEELTFEVNKLGANKGGISLAWEKLKIEIPFSVKE</sequence>